<reference evidence="3" key="2">
    <citation type="submission" date="2015-07" db="EMBL/GenBank/DDBJ databases">
        <title>Complete genome sequence of Streptomyces ambofaciens ATCC 23877, the spiramycin producer.</title>
        <authorList>
            <person name="Thibessard A."/>
            <person name="Haas D."/>
            <person name="Gerbaud C."/>
            <person name="Aigle B."/>
            <person name="Lautru S."/>
            <person name="Pernodet J.-L."/>
            <person name="Leblond P."/>
        </authorList>
    </citation>
    <scope>NUCLEOTIDE SEQUENCE [LARGE SCALE GENOMIC DNA]</scope>
    <source>
        <strain evidence="3">ATCC 23877</strain>
    </source>
</reference>
<feature type="transmembrane region" description="Helical" evidence="1">
    <location>
        <begin position="150"/>
        <end position="171"/>
    </location>
</feature>
<organism evidence="3 4">
    <name type="scientific">Streptomyces ambofaciens (strain ATCC 23877 / 3486 / DSM 40053 / JCM 4204 / NBRC 12836 / NRRL B-2516)</name>
    <dbReference type="NCBI Taxonomy" id="278992"/>
    <lineage>
        <taxon>Bacteria</taxon>
        <taxon>Bacillati</taxon>
        <taxon>Actinomycetota</taxon>
        <taxon>Actinomycetes</taxon>
        <taxon>Kitasatosporales</taxon>
        <taxon>Streptomycetaceae</taxon>
        <taxon>Streptomyces</taxon>
    </lineage>
</organism>
<dbReference type="KEGG" id="samb:SAM23877_0004"/>
<keyword evidence="1" id="KW-0472">Membrane</keyword>
<dbReference type="KEGG" id="samb:SAM23877_7665"/>
<dbReference type="Proteomes" id="UP000061018">
    <property type="component" value="Chromosome"/>
</dbReference>
<gene>
    <name evidence="2" type="ORF">SAM23877_0004</name>
    <name evidence="3" type="ORF">SAM23877_7665</name>
</gene>
<keyword evidence="1" id="KW-0812">Transmembrane</keyword>
<dbReference type="EMBL" id="CP012382">
    <property type="protein sequence ID" value="AKZ60706.1"/>
    <property type="molecule type" value="Genomic_DNA"/>
</dbReference>
<sequence length="200" mass="22799">MMRFRRAQPRTPDTFLREAYLHGHLVTIESSGLCYHPGPGKFTRKVLVDHHAHHFLPNVPPLRQYYMLHHIERQTSDTPRQIPSTRLHPTLMGITHRGTRCRMAPKTERIQFLRAERQLRRIRSFYAAAMALWAGSAAWTGWQAPGSRQMWVSVLLLAVFTVLLATASLSLRRLAVPATGRPAHYAAPHKAPATRRHAPA</sequence>
<evidence type="ECO:0000256" key="1">
    <source>
        <dbReference type="SAM" id="Phobius"/>
    </source>
</evidence>
<accession>A0A0K2B6B1</accession>
<protein>
    <submittedName>
        <fullName evidence="3">Uncharacterized protein</fullName>
    </submittedName>
</protein>
<evidence type="ECO:0000313" key="4">
    <source>
        <dbReference type="Proteomes" id="UP000061018"/>
    </source>
</evidence>
<name>A0A0K2B6B1_STRA7</name>
<proteinExistence type="predicted"/>
<dbReference type="EMBL" id="CP012382">
    <property type="protein sequence ID" value="AKZ53053.1"/>
    <property type="molecule type" value="Genomic_DNA"/>
</dbReference>
<dbReference type="AlphaFoldDB" id="A0A0K2B6B1"/>
<keyword evidence="1" id="KW-1133">Transmembrane helix</keyword>
<evidence type="ECO:0000313" key="3">
    <source>
        <dbReference type="EMBL" id="AKZ60706.1"/>
    </source>
</evidence>
<evidence type="ECO:0000313" key="2">
    <source>
        <dbReference type="EMBL" id="AKZ53053.1"/>
    </source>
</evidence>
<reference evidence="4" key="1">
    <citation type="journal article" date="2015" name="J. Biotechnol.">
        <title>Complete genome sequence of Streptomyces ambofaciens ATCC 23877, the spiramycin producer.</title>
        <authorList>
            <person name="Thibessard A."/>
            <person name="Haas D."/>
            <person name="Gerbaud C."/>
            <person name="Aigle B."/>
            <person name="Lautru S."/>
            <person name="Pernodet J.L."/>
            <person name="Leblond P."/>
        </authorList>
    </citation>
    <scope>NUCLEOTIDE SEQUENCE [LARGE SCALE GENOMIC DNA]</scope>
    <source>
        <strain evidence="4">ATCC 23877 / 3486 / DSM 40053 / JCM 4204 / NBRC 12836 / NRRL B-2516</strain>
    </source>
</reference>
<feature type="transmembrane region" description="Helical" evidence="1">
    <location>
        <begin position="124"/>
        <end position="144"/>
    </location>
</feature>